<dbReference type="SUPFAM" id="SSF160574">
    <property type="entry name" value="BT0923-like"/>
    <property type="match status" value="1"/>
</dbReference>
<comment type="caution">
    <text evidence="3">The sequence shown here is derived from an EMBL/GenBank/DDBJ whole genome shotgun (WGS) entry which is preliminary data.</text>
</comment>
<evidence type="ECO:0000259" key="2">
    <source>
        <dbReference type="Pfam" id="PF11396"/>
    </source>
</evidence>
<dbReference type="InterPro" id="IPR021533">
    <property type="entry name" value="PepSY-like"/>
</dbReference>
<organism evidence="3 4">
    <name type="scientific">Niastella populi</name>
    <dbReference type="NCBI Taxonomy" id="550983"/>
    <lineage>
        <taxon>Bacteria</taxon>
        <taxon>Pseudomonadati</taxon>
        <taxon>Bacteroidota</taxon>
        <taxon>Chitinophagia</taxon>
        <taxon>Chitinophagales</taxon>
        <taxon>Chitinophagaceae</taxon>
        <taxon>Niastella</taxon>
    </lineage>
</organism>
<evidence type="ECO:0000313" key="4">
    <source>
        <dbReference type="Proteomes" id="UP000192276"/>
    </source>
</evidence>
<dbReference type="AlphaFoldDB" id="A0A1V9F7N8"/>
<dbReference type="Gene3D" id="3.10.450.360">
    <property type="match status" value="1"/>
</dbReference>
<feature type="signal peptide" evidence="1">
    <location>
        <begin position="1"/>
        <end position="20"/>
    </location>
</feature>
<dbReference type="RefSeq" id="WP_165760410.1">
    <property type="nucleotide sequence ID" value="NZ_LWBP01000208.1"/>
</dbReference>
<keyword evidence="1" id="KW-0732">Signal</keyword>
<accession>A0A1V9F7N8</accession>
<dbReference type="STRING" id="550983.A4R26_27880"/>
<proteinExistence type="predicted"/>
<evidence type="ECO:0000256" key="1">
    <source>
        <dbReference type="SAM" id="SignalP"/>
    </source>
</evidence>
<sequence length="145" mass="16244">MKKMIFVCLLTAGCMLGSYAQDNLKEKDLPPAIQTSFKTEFPNAKDIEWKMKDGKYKVEFEVNGLDHFAKYGTDGKLMAKGMKIRTSELPNAVATAVKTTYADRTIDDVYRVDKDGSAYYLVKLDGNPETKVLYSADGQVAKDKH</sequence>
<gene>
    <name evidence="3" type="ORF">A4R26_27880</name>
</gene>
<keyword evidence="4" id="KW-1185">Reference proteome</keyword>
<name>A0A1V9F7N8_9BACT</name>
<feature type="chain" id="PRO_5012506358" description="Putative beta-lactamase-inhibitor-like PepSY-like domain-containing protein" evidence="1">
    <location>
        <begin position="21"/>
        <end position="145"/>
    </location>
</feature>
<reference evidence="4" key="1">
    <citation type="submission" date="2016-04" db="EMBL/GenBank/DDBJ databases">
        <authorList>
            <person name="Chen L."/>
            <person name="Zhuang W."/>
            <person name="Wang G."/>
        </authorList>
    </citation>
    <scope>NUCLEOTIDE SEQUENCE [LARGE SCALE GENOMIC DNA]</scope>
    <source>
        <strain evidence="4">208</strain>
    </source>
</reference>
<dbReference type="Pfam" id="PF11396">
    <property type="entry name" value="PepSY_like"/>
    <property type="match status" value="1"/>
</dbReference>
<feature type="domain" description="Putative beta-lactamase-inhibitor-like PepSY-like" evidence="2">
    <location>
        <begin position="55"/>
        <end position="140"/>
    </location>
</feature>
<protein>
    <recommendedName>
        <fullName evidence="2">Putative beta-lactamase-inhibitor-like PepSY-like domain-containing protein</fullName>
    </recommendedName>
</protein>
<dbReference type="EMBL" id="LWBP01000208">
    <property type="protein sequence ID" value="OQP54384.1"/>
    <property type="molecule type" value="Genomic_DNA"/>
</dbReference>
<evidence type="ECO:0000313" key="3">
    <source>
        <dbReference type="EMBL" id="OQP54384.1"/>
    </source>
</evidence>
<dbReference type="Proteomes" id="UP000192276">
    <property type="component" value="Unassembled WGS sequence"/>
</dbReference>